<dbReference type="Proteomes" id="UP000289738">
    <property type="component" value="Chromosome B04"/>
</dbReference>
<evidence type="ECO:0000259" key="2">
    <source>
        <dbReference type="Pfam" id="PF03108"/>
    </source>
</evidence>
<dbReference type="AlphaFoldDB" id="A0A444ZNX3"/>
<dbReference type="STRING" id="3818.A0A444ZNX3"/>
<dbReference type="InterPro" id="IPR004332">
    <property type="entry name" value="Transposase_MuDR"/>
</dbReference>
<evidence type="ECO:0000259" key="3">
    <source>
        <dbReference type="Pfam" id="PF26130"/>
    </source>
</evidence>
<name>A0A444ZNX3_ARAHY</name>
<dbReference type="PANTHER" id="PTHR31973">
    <property type="entry name" value="POLYPROTEIN, PUTATIVE-RELATED"/>
    <property type="match status" value="1"/>
</dbReference>
<dbReference type="EMBL" id="SDMP01000014">
    <property type="protein sequence ID" value="RYR15901.1"/>
    <property type="molecule type" value="Genomic_DNA"/>
</dbReference>
<reference evidence="4 5" key="1">
    <citation type="submission" date="2019-01" db="EMBL/GenBank/DDBJ databases">
        <title>Sequencing of cultivated peanut Arachis hypogaea provides insights into genome evolution and oil improvement.</title>
        <authorList>
            <person name="Chen X."/>
        </authorList>
    </citation>
    <scope>NUCLEOTIDE SEQUENCE [LARGE SCALE GENOMIC DNA]</scope>
    <source>
        <strain evidence="5">cv. Fuhuasheng</strain>
        <tissue evidence="4">Leaves</tissue>
    </source>
</reference>
<feature type="region of interest" description="Disordered" evidence="1">
    <location>
        <begin position="247"/>
        <end position="318"/>
    </location>
</feature>
<feature type="compositionally biased region" description="Polar residues" evidence="1">
    <location>
        <begin position="251"/>
        <end position="279"/>
    </location>
</feature>
<feature type="compositionally biased region" description="Basic and acidic residues" evidence="1">
    <location>
        <begin position="140"/>
        <end position="154"/>
    </location>
</feature>
<sequence length="609" mass="69087">MATVHITLCINHMGRFERGPCGKLGYVGGEVTEIERVNVDTLNEFFINDLLRDIGYTFVTDFYWLEPGKELDNGLKLLRVDMDIVKLYEAAVKNGNRIYLYTEHPVNDPVIVEENITPSKIRLKTCAKRNPTPKKTPRRRLMDGEVQNRKEVHEASSQIEVESQKEDVVNVAQQRSPAKQMSQPPTTHVQPDEAPSNQSQPSQNPIEQEQQPIHTAGSTSPSAVLVSLSSENEAQAAEQVTQYIPQPYKNPLSQSNPESDPVSPSDTNSTPQNNQTNIDEQVEGRPKVSKRRSAKRPSSTGQSFIPNPDPDKPPSIYVPIESEEFSDENAGYHCYKSEELRSIASDEDADQPPVFPQSNADAPISQVRLELGIEFETLSHFRKAVRKFNINIGRSIFFSRCDSTRSKAICYDEEWPWQIYCAKRSFSLSYLVKTFVNEHTCSTDNHCKSANEKWVVDELKERIRVQPNLTVREADQLFRNEYDVLINERKIYRAMGKAKERIEGSKIAQYARLRDYANEILKTNPGSTVRIHTNPQPDSNPLFLRIYVCFEACKKGFLGGCRPFIGLDGTFFRGYFGGQLLTAIGQDVNNHIYPIAYVIVESENKASWK</sequence>
<gene>
    <name evidence="4" type="ORF">Ahy_B04g072851</name>
</gene>
<dbReference type="PANTHER" id="PTHR31973:SF187">
    <property type="entry name" value="MUTATOR TRANSPOSASE MUDRA PROTEIN"/>
    <property type="match status" value="1"/>
</dbReference>
<feature type="domain" description="Transposase MuDR plant" evidence="2">
    <location>
        <begin position="367"/>
        <end position="425"/>
    </location>
</feature>
<feature type="region of interest" description="Disordered" evidence="1">
    <location>
        <begin position="125"/>
        <end position="224"/>
    </location>
</feature>
<evidence type="ECO:0000313" key="5">
    <source>
        <dbReference type="Proteomes" id="UP000289738"/>
    </source>
</evidence>
<keyword evidence="5" id="KW-1185">Reference proteome</keyword>
<feature type="compositionally biased region" description="Polar residues" evidence="1">
    <location>
        <begin position="171"/>
        <end position="224"/>
    </location>
</feature>
<dbReference type="Pfam" id="PF03108">
    <property type="entry name" value="DBD_Tnp_Mut"/>
    <property type="match status" value="1"/>
</dbReference>
<evidence type="ECO:0000256" key="1">
    <source>
        <dbReference type="SAM" id="MobiDB-lite"/>
    </source>
</evidence>
<dbReference type="Pfam" id="PF26130">
    <property type="entry name" value="PB1-like"/>
    <property type="match status" value="1"/>
</dbReference>
<feature type="compositionally biased region" description="Basic residues" evidence="1">
    <location>
        <begin position="125"/>
        <end position="139"/>
    </location>
</feature>
<evidence type="ECO:0000313" key="4">
    <source>
        <dbReference type="EMBL" id="RYR15901.1"/>
    </source>
</evidence>
<accession>A0A444ZNX3</accession>
<feature type="compositionally biased region" description="Polar residues" evidence="1">
    <location>
        <begin position="296"/>
        <end position="305"/>
    </location>
</feature>
<comment type="caution">
    <text evidence="4">The sequence shown here is derived from an EMBL/GenBank/DDBJ whole genome shotgun (WGS) entry which is preliminary data.</text>
</comment>
<protein>
    <submittedName>
        <fullName evidence="4">Uncharacterized protein</fullName>
    </submittedName>
</protein>
<proteinExistence type="predicted"/>
<feature type="domain" description="PB1-like" evidence="3">
    <location>
        <begin position="4"/>
        <end position="104"/>
    </location>
</feature>
<organism evidence="4 5">
    <name type="scientific">Arachis hypogaea</name>
    <name type="common">Peanut</name>
    <dbReference type="NCBI Taxonomy" id="3818"/>
    <lineage>
        <taxon>Eukaryota</taxon>
        <taxon>Viridiplantae</taxon>
        <taxon>Streptophyta</taxon>
        <taxon>Embryophyta</taxon>
        <taxon>Tracheophyta</taxon>
        <taxon>Spermatophyta</taxon>
        <taxon>Magnoliopsida</taxon>
        <taxon>eudicotyledons</taxon>
        <taxon>Gunneridae</taxon>
        <taxon>Pentapetalae</taxon>
        <taxon>rosids</taxon>
        <taxon>fabids</taxon>
        <taxon>Fabales</taxon>
        <taxon>Fabaceae</taxon>
        <taxon>Papilionoideae</taxon>
        <taxon>50 kb inversion clade</taxon>
        <taxon>dalbergioids sensu lato</taxon>
        <taxon>Dalbergieae</taxon>
        <taxon>Pterocarpus clade</taxon>
        <taxon>Arachis</taxon>
    </lineage>
</organism>
<dbReference type="InterPro" id="IPR058594">
    <property type="entry name" value="PB1-like_dom_pln"/>
</dbReference>